<feature type="domain" description="Endonuclease/exonuclease/phosphatase" evidence="1">
    <location>
        <begin position="10"/>
        <end position="327"/>
    </location>
</feature>
<reference evidence="2" key="1">
    <citation type="submission" date="2017-08" db="EMBL/GenBank/DDBJ databases">
        <authorList>
            <person name="Cuomo C."/>
            <person name="Billmyre B."/>
            <person name="Heitman J."/>
        </authorList>
    </citation>
    <scope>NUCLEOTIDE SEQUENCE</scope>
    <source>
        <strain evidence="2">CBS 12478</strain>
    </source>
</reference>
<protein>
    <recommendedName>
        <fullName evidence="1">Endonuclease/exonuclease/phosphatase domain-containing protein</fullName>
    </recommendedName>
</protein>
<dbReference type="InterPro" id="IPR005135">
    <property type="entry name" value="Endo/exonuclease/phosphatase"/>
</dbReference>
<dbReference type="GeneID" id="43586671"/>
<sequence length="338" mass="38138">MVEVEEIHVATVNVRNNHDYSPPRNWNDPYSEKPWDERKTRLVDTLLSTGPLDIAGFQEVLHSQLLDLTHFLGKTYSYVGVGRDDGKEAGEYSPIFYNNEKYELVDWTTVWLSSTPDVPGSKGWDAALPRIATFLSLRTRTKHRGPLIHAINTHYDHRGLVARARSSLLIRSQIHRWVGKVEKQENVSEPGVILLFGDFNSPPHEDGYRNITSLHPLPSNQPSYTFLDTFTHFSTRKYNDESSPVQTRPYGPVHTYTDFAPPGSRNATRIDFIMLGAGPVSRKLGEIDVGDANGVEGRGGWVATRYACLDNFVEGDVDGWTGRWSDHRAVRVTVSKGY</sequence>
<dbReference type="Pfam" id="PF03372">
    <property type="entry name" value="Exo_endo_phos"/>
    <property type="match status" value="1"/>
</dbReference>
<dbReference type="GO" id="GO:0000175">
    <property type="term" value="F:3'-5'-RNA exonuclease activity"/>
    <property type="evidence" value="ECO:0007669"/>
    <property type="project" value="TreeGrafter"/>
</dbReference>
<proteinExistence type="predicted"/>
<dbReference type="SUPFAM" id="SSF56219">
    <property type="entry name" value="DNase I-like"/>
    <property type="match status" value="1"/>
</dbReference>
<dbReference type="Gene3D" id="3.60.10.10">
    <property type="entry name" value="Endonuclease/exonuclease/phosphatase"/>
    <property type="match status" value="1"/>
</dbReference>
<dbReference type="AlphaFoldDB" id="A0A5M6C4E1"/>
<evidence type="ECO:0000259" key="1">
    <source>
        <dbReference type="Pfam" id="PF03372"/>
    </source>
</evidence>
<accession>A0A5M6C4E1</accession>
<dbReference type="PANTHER" id="PTHR12121">
    <property type="entry name" value="CARBON CATABOLITE REPRESSOR PROTEIN 4"/>
    <property type="match status" value="1"/>
</dbReference>
<reference evidence="2" key="2">
    <citation type="submission" date="2024-01" db="EMBL/GenBank/DDBJ databases">
        <title>Comparative genomics of Cryptococcus and Kwoniella reveals pathogenesis evolution and contrasting modes of karyotype evolution via chromosome fusion or intercentromeric recombination.</title>
        <authorList>
            <person name="Coelho M.A."/>
            <person name="David-Palma M."/>
            <person name="Shea T."/>
            <person name="Bowers K."/>
            <person name="McGinley-Smith S."/>
            <person name="Mohammad A.W."/>
            <person name="Gnirke A."/>
            <person name="Yurkov A.M."/>
            <person name="Nowrousian M."/>
            <person name="Sun S."/>
            <person name="Cuomo C.A."/>
            <person name="Heitman J."/>
        </authorList>
    </citation>
    <scope>NUCLEOTIDE SEQUENCE</scope>
    <source>
        <strain evidence="2">CBS 12478</strain>
    </source>
</reference>
<evidence type="ECO:0000313" key="3">
    <source>
        <dbReference type="Proteomes" id="UP000322225"/>
    </source>
</evidence>
<dbReference type="Proteomes" id="UP000322225">
    <property type="component" value="Chromosome 2"/>
</dbReference>
<evidence type="ECO:0000313" key="2">
    <source>
        <dbReference type="EMBL" id="WWD16477.1"/>
    </source>
</evidence>
<dbReference type="RefSeq" id="XP_031862896.1">
    <property type="nucleotide sequence ID" value="XM_032002557.1"/>
</dbReference>
<dbReference type="PANTHER" id="PTHR12121:SF36">
    <property type="entry name" value="ENDONUCLEASE_EXONUCLEASE_PHOSPHATASE DOMAIN-CONTAINING PROTEIN"/>
    <property type="match status" value="1"/>
</dbReference>
<dbReference type="InterPro" id="IPR036691">
    <property type="entry name" value="Endo/exonu/phosph_ase_sf"/>
</dbReference>
<dbReference type="InterPro" id="IPR050410">
    <property type="entry name" value="CCR4/nocturin_mRNA_transcr"/>
</dbReference>
<dbReference type="EMBL" id="CP144052">
    <property type="protein sequence ID" value="WWD16477.1"/>
    <property type="molecule type" value="Genomic_DNA"/>
</dbReference>
<dbReference type="KEGG" id="ksn:43586671"/>
<keyword evidence="3" id="KW-1185">Reference proteome</keyword>
<dbReference type="FunFam" id="3.60.10.10:FF:000104">
    <property type="entry name" value="Endonuclease/exonuclease/phosphatase"/>
    <property type="match status" value="1"/>
</dbReference>
<gene>
    <name evidence="2" type="ORF">CI109_100903</name>
</gene>
<name>A0A5M6C4E1_9TREE</name>
<dbReference type="CDD" id="cd09083">
    <property type="entry name" value="EEP-1"/>
    <property type="match status" value="1"/>
</dbReference>
<organism evidence="2 3">
    <name type="scientific">Kwoniella shandongensis</name>
    <dbReference type="NCBI Taxonomy" id="1734106"/>
    <lineage>
        <taxon>Eukaryota</taxon>
        <taxon>Fungi</taxon>
        <taxon>Dikarya</taxon>
        <taxon>Basidiomycota</taxon>
        <taxon>Agaricomycotina</taxon>
        <taxon>Tremellomycetes</taxon>
        <taxon>Tremellales</taxon>
        <taxon>Cryptococcaceae</taxon>
        <taxon>Kwoniella</taxon>
    </lineage>
</organism>
<dbReference type="OrthoDB" id="276515at2759"/>